<feature type="transmembrane region" description="Helical" evidence="9">
    <location>
        <begin position="160"/>
        <end position="182"/>
    </location>
</feature>
<feature type="transmembrane region" description="Helical" evidence="9">
    <location>
        <begin position="127"/>
        <end position="148"/>
    </location>
</feature>
<dbReference type="EMBL" id="JACGBB010000004">
    <property type="protein sequence ID" value="MBZ7987094.1"/>
    <property type="molecule type" value="Genomic_DNA"/>
</dbReference>
<dbReference type="InterPro" id="IPR050367">
    <property type="entry name" value="APC_superfamily"/>
</dbReference>
<keyword evidence="11" id="KW-1185">Reference proteome</keyword>
<keyword evidence="6 9" id="KW-1133">Transmembrane helix</keyword>
<name>A0ABS7WSR3_9BACT</name>
<evidence type="ECO:0000313" key="11">
    <source>
        <dbReference type="Proteomes" id="UP000786183"/>
    </source>
</evidence>
<keyword evidence="7 9" id="KW-0472">Membrane</keyword>
<sequence>MSNENAKKLGFFSIVLLTINSIIGSGIFLSPSAVVLSSGKYAPVVYFAAAIFAAILAISFASAAKYVNKAGAAYAYAKAAFGANVGFYVGITRFFAAAIAWGVMATAVVKTVLGLFIEKNYLNEHNFFLVTVGFLVLMFVLFLINIAGSKVFKFINSLSAIGKILALIVTIAVGFIAIMLGAPNHFNDIESIVNPKTNELLKIDMDVELFVGAMIAAFYAFTGFESVASGANDMQKPEKNLPKAIPLAILIVAFIYIGIILVCLMLNPKDLIQSNETVVLVSVFENELIKQIIFWGSLVSMFGINVAASFHTPRILEAIANEKQIPDFIAQRTSNNFPLIAFVITIFLAILIPISFAYNIVSILIISSISRFIQFLLVPLGVIMFYYGKNKEEIIKSAKKNFVTDVLISILSIALSIFLLIKFNWVKQFSIDNSINYYAIISMMFGYVFMPALLFFVKNKRE</sequence>
<dbReference type="Pfam" id="PF13520">
    <property type="entry name" value="AA_permease_2"/>
    <property type="match status" value="1"/>
</dbReference>
<dbReference type="PIRSF" id="PIRSF006060">
    <property type="entry name" value="AA_transporter"/>
    <property type="match status" value="1"/>
</dbReference>
<feature type="transmembrane region" description="Helical" evidence="9">
    <location>
        <begin position="41"/>
        <end position="64"/>
    </location>
</feature>
<proteinExistence type="inferred from homology"/>
<feature type="transmembrane region" description="Helical" evidence="9">
    <location>
        <begin position="85"/>
        <end position="107"/>
    </location>
</feature>
<evidence type="ECO:0000256" key="6">
    <source>
        <dbReference type="ARBA" id="ARBA00022989"/>
    </source>
</evidence>
<feature type="transmembrane region" description="Helical" evidence="9">
    <location>
        <begin position="244"/>
        <end position="267"/>
    </location>
</feature>
<dbReference type="PANTHER" id="PTHR42770">
    <property type="entry name" value="AMINO ACID TRANSPORTER-RELATED"/>
    <property type="match status" value="1"/>
</dbReference>
<keyword evidence="4" id="KW-1003">Cell membrane</keyword>
<protein>
    <recommendedName>
        <fullName evidence="3">Arginine/agmatine antiporter</fullName>
    </recommendedName>
</protein>
<feature type="transmembrane region" description="Helical" evidence="9">
    <location>
        <begin position="437"/>
        <end position="457"/>
    </location>
</feature>
<keyword evidence="5 9" id="KW-0812">Transmembrane</keyword>
<comment type="subcellular location">
    <subcellularLocation>
        <location evidence="1">Cell membrane</location>
        <topology evidence="1">Multi-pass membrane protein</topology>
    </subcellularLocation>
</comment>
<dbReference type="Gene3D" id="1.20.1740.10">
    <property type="entry name" value="Amino acid/polyamine transporter I"/>
    <property type="match status" value="1"/>
</dbReference>
<gene>
    <name evidence="10" type="ORF">AVCANL283_03030</name>
</gene>
<feature type="transmembrane region" description="Helical" evidence="9">
    <location>
        <begin position="364"/>
        <end position="386"/>
    </location>
</feature>
<evidence type="ECO:0000256" key="3">
    <source>
        <dbReference type="ARBA" id="ARBA00021069"/>
    </source>
</evidence>
<evidence type="ECO:0000256" key="5">
    <source>
        <dbReference type="ARBA" id="ARBA00022692"/>
    </source>
</evidence>
<comment type="caution">
    <text evidence="10">The sequence shown here is derived from an EMBL/GenBank/DDBJ whole genome shotgun (WGS) entry which is preliminary data.</text>
</comment>
<organism evidence="10 11">
    <name type="scientific">Campylobacter canadensis</name>
    <dbReference type="NCBI Taxonomy" id="449520"/>
    <lineage>
        <taxon>Bacteria</taxon>
        <taxon>Pseudomonadati</taxon>
        <taxon>Campylobacterota</taxon>
        <taxon>Epsilonproteobacteria</taxon>
        <taxon>Campylobacterales</taxon>
        <taxon>Campylobacteraceae</taxon>
        <taxon>Campylobacter</taxon>
    </lineage>
</organism>
<evidence type="ECO:0000313" key="10">
    <source>
        <dbReference type="EMBL" id="MBZ7987094.1"/>
    </source>
</evidence>
<accession>A0ABS7WSR3</accession>
<feature type="transmembrane region" description="Helical" evidence="9">
    <location>
        <begin position="337"/>
        <end position="358"/>
    </location>
</feature>
<evidence type="ECO:0000256" key="9">
    <source>
        <dbReference type="SAM" id="Phobius"/>
    </source>
</evidence>
<feature type="transmembrane region" description="Helical" evidence="9">
    <location>
        <begin position="209"/>
        <end position="232"/>
    </location>
</feature>
<feature type="transmembrane region" description="Helical" evidence="9">
    <location>
        <begin position="406"/>
        <end position="425"/>
    </location>
</feature>
<dbReference type="InterPro" id="IPR002293">
    <property type="entry name" value="AA/rel_permease1"/>
</dbReference>
<dbReference type="RefSeq" id="WP_172233417.1">
    <property type="nucleotide sequence ID" value="NZ_CP035946.1"/>
</dbReference>
<comment type="function">
    <text evidence="8">Major component of the acid-resistance (AR) system allowing enteric pathogens to survive the acidic environment in the stomach. Exchanges extracellular arginine for its intracellular decarboxylation product agmatine (Agm) thereby expelling intracellular protons. Probably undergoes several conformational states in order to translocate the substrate across the membrane; keeps the substrate accessible to only 1 side of the membrane at a time by opening and closing 3 membrane-internal gates.</text>
</comment>
<feature type="transmembrane region" description="Helical" evidence="9">
    <location>
        <begin position="9"/>
        <end position="29"/>
    </location>
</feature>
<evidence type="ECO:0000256" key="8">
    <source>
        <dbReference type="ARBA" id="ARBA00045636"/>
    </source>
</evidence>
<comment type="similarity">
    <text evidence="2">Belongs to the amino acid-polyamine-organocation (APC) superfamily. Basic amino acid/polyamine antiporter (APA) (TC 2.A.3.2) family.</text>
</comment>
<evidence type="ECO:0000256" key="2">
    <source>
        <dbReference type="ARBA" id="ARBA00008220"/>
    </source>
</evidence>
<evidence type="ECO:0000256" key="1">
    <source>
        <dbReference type="ARBA" id="ARBA00004651"/>
    </source>
</evidence>
<dbReference type="PANTHER" id="PTHR42770:SF18">
    <property type="entry name" value="ARGININE_AGMATINE ANTIPORTER"/>
    <property type="match status" value="1"/>
</dbReference>
<dbReference type="Proteomes" id="UP000786183">
    <property type="component" value="Unassembled WGS sequence"/>
</dbReference>
<reference evidence="10 11" key="1">
    <citation type="submission" date="2020-07" db="EMBL/GenBank/DDBJ databases">
        <title>Transfer of Campylobacter canadensis to the novel genus Avispirillum gen. nov., that also includes two novel species recovered from migratory waterfowl: Avispirillum anseris sp. nov. and Avispirillum brantae sp. nov.</title>
        <authorList>
            <person name="Miller W.G."/>
            <person name="Chapman M.H."/>
            <person name="Yee E."/>
            <person name="Inglis G.D."/>
        </authorList>
    </citation>
    <scope>NUCLEOTIDE SEQUENCE [LARGE SCALE GENOMIC DNA]</scope>
    <source>
        <strain evidence="10 11">L283</strain>
    </source>
</reference>
<evidence type="ECO:0000256" key="4">
    <source>
        <dbReference type="ARBA" id="ARBA00022475"/>
    </source>
</evidence>
<evidence type="ECO:0000256" key="7">
    <source>
        <dbReference type="ARBA" id="ARBA00023136"/>
    </source>
</evidence>